<keyword evidence="7" id="KW-0863">Zinc-finger</keyword>
<evidence type="ECO:0000259" key="8">
    <source>
        <dbReference type="PROSITE" id="PS50048"/>
    </source>
</evidence>
<evidence type="ECO:0000256" key="1">
    <source>
        <dbReference type="ARBA" id="ARBA00022723"/>
    </source>
</evidence>
<evidence type="ECO:0000256" key="4">
    <source>
        <dbReference type="ARBA" id="ARBA00023125"/>
    </source>
</evidence>
<protein>
    <recommendedName>
        <fullName evidence="12">Zn(2)-C6 fungal-type domain-containing protein</fullName>
    </recommendedName>
</protein>
<feature type="domain" description="C2H2-type" evidence="9">
    <location>
        <begin position="5"/>
        <end position="27"/>
    </location>
</feature>
<dbReference type="Gene3D" id="3.30.160.60">
    <property type="entry name" value="Classic Zinc Finger"/>
    <property type="match status" value="1"/>
</dbReference>
<dbReference type="PANTHER" id="PTHR47660">
    <property type="entry name" value="TRANSCRIPTION FACTOR WITH C2H2 AND ZN(2)-CYS(6) DNA BINDING DOMAIN (EUROFUNG)-RELATED-RELATED"/>
    <property type="match status" value="1"/>
</dbReference>
<dbReference type="Pfam" id="PF04082">
    <property type="entry name" value="Fungal_trans"/>
    <property type="match status" value="1"/>
</dbReference>
<sequence>MVALFICGSCHTGFSTSTHLRRHEQSHFPGQRHGCYFCDRLYPRKDTARRHAKVCAKRRGRPLPPTQRKGKPRKSCDQCAHKKTSCDGESPCGNCKSNAIKCGYSRLLFPFQQEATKPKENPSPPSRNSPDRLLKARIPFLLRYYDDNNTVLDLIPALEAGRPKVAHSSTPSSHLGETASEQLKATEGFLEEPSLDEPHFMWSSSIESDNYVINHRADSVPTNHQQSDNLSLRIHELVQNLKPFATCTKSQAHLRNAVDQDLFSAANVRLFERLYVQHHHRHCPIIHIPTFQTESATLPLLLAIFLGGSLHSYPRDTCSLAVDCIDIAEAYMFSLPIFNTEIKHTAISELQMPENYDVLKAVVILLQLQIGRNDPNIRRRVRYQRLPLLVYAARSISLFSSRHDRGSTTSEGWIWDAQLESRLRTAHFILLLDCEFVTSFRIPPMLAILESIGDLPCKELTFSQGHPSSLVKAPHSPSLIEVIDLLMDGAWDGPSNPVFSRIGVFGLFTVISGLHLVMFSISTSWMNQPNLAPLHRALSRWKILWDSLTSRTGNKEEMELAGFMACANEMWLVTKAILRTDSKEYYSLSDGKSLQPFNELFPSIIDMKDQ</sequence>
<feature type="domain" description="Zn(2)-C6 fungal-type" evidence="8">
    <location>
        <begin position="75"/>
        <end position="104"/>
    </location>
</feature>
<evidence type="ECO:0000256" key="5">
    <source>
        <dbReference type="ARBA" id="ARBA00023163"/>
    </source>
</evidence>
<keyword evidence="11" id="KW-1185">Reference proteome</keyword>
<evidence type="ECO:0008006" key="12">
    <source>
        <dbReference type="Google" id="ProtNLM"/>
    </source>
</evidence>
<dbReference type="InterPro" id="IPR007219">
    <property type="entry name" value="XnlR_reg_dom"/>
</dbReference>
<dbReference type="CDD" id="cd12148">
    <property type="entry name" value="fungal_TF_MHR"/>
    <property type="match status" value="1"/>
</dbReference>
<organism evidence="10 11">
    <name type="scientific">Aspergillus pseudocaelatus</name>
    <dbReference type="NCBI Taxonomy" id="1825620"/>
    <lineage>
        <taxon>Eukaryota</taxon>
        <taxon>Fungi</taxon>
        <taxon>Dikarya</taxon>
        <taxon>Ascomycota</taxon>
        <taxon>Pezizomycotina</taxon>
        <taxon>Eurotiomycetes</taxon>
        <taxon>Eurotiomycetidae</taxon>
        <taxon>Eurotiales</taxon>
        <taxon>Aspergillaceae</taxon>
        <taxon>Aspergillus</taxon>
        <taxon>Aspergillus subgen. Circumdati</taxon>
    </lineage>
</organism>
<dbReference type="PROSITE" id="PS50048">
    <property type="entry name" value="ZN2_CY6_FUNGAL_2"/>
    <property type="match status" value="1"/>
</dbReference>
<dbReference type="InterPro" id="IPR001138">
    <property type="entry name" value="Zn2Cys6_DnaBD"/>
</dbReference>
<dbReference type="PROSITE" id="PS00463">
    <property type="entry name" value="ZN2_CY6_FUNGAL_1"/>
    <property type="match status" value="1"/>
</dbReference>
<keyword evidence="5" id="KW-0804">Transcription</keyword>
<dbReference type="PROSITE" id="PS50157">
    <property type="entry name" value="ZINC_FINGER_C2H2_2"/>
    <property type="match status" value="1"/>
</dbReference>
<reference evidence="10 11" key="1">
    <citation type="submission" date="2019-04" db="EMBL/GenBank/DDBJ databases">
        <authorList>
            <consortium name="DOE Joint Genome Institute"/>
            <person name="Mondo S."/>
            <person name="Kjaerbolling I."/>
            <person name="Vesth T."/>
            <person name="Frisvad J.C."/>
            <person name="Nybo J.L."/>
            <person name="Theobald S."/>
            <person name="Kildgaard S."/>
            <person name="Isbrandt T."/>
            <person name="Kuo A."/>
            <person name="Sato A."/>
            <person name="Lyhne E.K."/>
            <person name="Kogle M.E."/>
            <person name="Wiebenga A."/>
            <person name="Kun R.S."/>
            <person name="Lubbers R.J."/>
            <person name="Makela M.R."/>
            <person name="Barry K."/>
            <person name="Chovatia M."/>
            <person name="Clum A."/>
            <person name="Daum C."/>
            <person name="Haridas S."/>
            <person name="He G."/>
            <person name="LaButti K."/>
            <person name="Lipzen A."/>
            <person name="Riley R."/>
            <person name="Salamov A."/>
            <person name="Simmons B.A."/>
            <person name="Magnuson J.K."/>
            <person name="Henrissat B."/>
            <person name="Mortensen U.H."/>
            <person name="Larsen T.O."/>
            <person name="Devries R.P."/>
            <person name="Grigoriev I.V."/>
            <person name="Machida M."/>
            <person name="Baker S.E."/>
            <person name="Andersen M.R."/>
            <person name="Cantor M.N."/>
            <person name="Hua S.X."/>
        </authorList>
    </citation>
    <scope>NUCLEOTIDE SEQUENCE [LARGE SCALE GENOMIC DNA]</scope>
    <source>
        <strain evidence="10 11">CBS 117616</strain>
    </source>
</reference>
<dbReference type="PANTHER" id="PTHR47660:SF2">
    <property type="entry name" value="TRANSCRIPTION FACTOR WITH C2H2 AND ZN(2)-CYS(6) DNA BINDING DOMAIN (EUROFUNG)"/>
    <property type="match status" value="1"/>
</dbReference>
<dbReference type="Gene3D" id="4.10.240.10">
    <property type="entry name" value="Zn(2)-C6 fungal-type DNA-binding domain"/>
    <property type="match status" value="1"/>
</dbReference>
<evidence type="ECO:0000256" key="6">
    <source>
        <dbReference type="ARBA" id="ARBA00023242"/>
    </source>
</evidence>
<name>A0ABQ6WND1_9EURO</name>
<dbReference type="InterPro" id="IPR036236">
    <property type="entry name" value="Znf_C2H2_sf"/>
</dbReference>
<accession>A0ABQ6WND1</accession>
<dbReference type="SUPFAM" id="SSF57667">
    <property type="entry name" value="beta-beta-alpha zinc fingers"/>
    <property type="match status" value="1"/>
</dbReference>
<evidence type="ECO:0000256" key="7">
    <source>
        <dbReference type="PROSITE-ProRule" id="PRU00042"/>
    </source>
</evidence>
<dbReference type="EMBL" id="ML735725">
    <property type="protein sequence ID" value="KAE8418627.1"/>
    <property type="molecule type" value="Genomic_DNA"/>
</dbReference>
<dbReference type="CDD" id="cd00067">
    <property type="entry name" value="GAL4"/>
    <property type="match status" value="1"/>
</dbReference>
<keyword evidence="4" id="KW-0238">DNA-binding</keyword>
<dbReference type="Proteomes" id="UP000325395">
    <property type="component" value="Unassembled WGS sequence"/>
</dbReference>
<proteinExistence type="predicted"/>
<gene>
    <name evidence="10" type="ORF">BDV36DRAFT_282886</name>
</gene>
<keyword evidence="1" id="KW-0479">Metal-binding</keyword>
<dbReference type="SUPFAM" id="SSF57701">
    <property type="entry name" value="Zn2/Cys6 DNA-binding domain"/>
    <property type="match status" value="1"/>
</dbReference>
<evidence type="ECO:0000256" key="2">
    <source>
        <dbReference type="ARBA" id="ARBA00022833"/>
    </source>
</evidence>
<keyword evidence="6" id="KW-0539">Nucleus</keyword>
<keyword evidence="3" id="KW-0805">Transcription regulation</keyword>
<dbReference type="Pfam" id="PF00172">
    <property type="entry name" value="Zn_clus"/>
    <property type="match status" value="1"/>
</dbReference>
<evidence type="ECO:0000313" key="10">
    <source>
        <dbReference type="EMBL" id="KAE8418627.1"/>
    </source>
</evidence>
<dbReference type="InterPro" id="IPR013087">
    <property type="entry name" value="Znf_C2H2_type"/>
</dbReference>
<evidence type="ECO:0000256" key="3">
    <source>
        <dbReference type="ARBA" id="ARBA00023015"/>
    </source>
</evidence>
<dbReference type="PROSITE" id="PS00028">
    <property type="entry name" value="ZINC_FINGER_C2H2_1"/>
    <property type="match status" value="1"/>
</dbReference>
<keyword evidence="2" id="KW-0862">Zinc</keyword>
<dbReference type="SMART" id="SM00066">
    <property type="entry name" value="GAL4"/>
    <property type="match status" value="1"/>
</dbReference>
<evidence type="ECO:0000313" key="11">
    <source>
        <dbReference type="Proteomes" id="UP000325395"/>
    </source>
</evidence>
<evidence type="ECO:0000259" key="9">
    <source>
        <dbReference type="PROSITE" id="PS50157"/>
    </source>
</evidence>
<dbReference type="InterPro" id="IPR036864">
    <property type="entry name" value="Zn2-C6_fun-type_DNA-bd_sf"/>
</dbReference>